<evidence type="ECO:0000256" key="1">
    <source>
        <dbReference type="SAM" id="Phobius"/>
    </source>
</evidence>
<comment type="caution">
    <text evidence="2">The sequence shown here is derived from an EMBL/GenBank/DDBJ whole genome shotgun (WGS) entry which is preliminary data.</text>
</comment>
<feature type="transmembrane region" description="Helical" evidence="1">
    <location>
        <begin position="133"/>
        <end position="154"/>
    </location>
</feature>
<protein>
    <recommendedName>
        <fullName evidence="4">MASE1 domain-containing protein</fullName>
    </recommendedName>
</protein>
<reference evidence="2" key="1">
    <citation type="submission" date="2022-08" db="EMBL/GenBank/DDBJ databases">
        <title>Reclassification of Massilia species as members of the genera Telluria, Duganella, Pseudoduganella, Mokoshia gen. nov. and Zemynaea gen. nov. using orthogonal and non-orthogonal genome-based approaches.</title>
        <authorList>
            <person name="Bowman J.P."/>
        </authorList>
    </citation>
    <scope>NUCLEOTIDE SEQUENCE</scope>
    <source>
        <strain evidence="2">LMG 11547</strain>
    </source>
</reference>
<sequence length="202" mass="21670">MPSPLTPGHGAGPGVSERARIACASVVGSVVFYLLLARLQDWVFPNVEFMRGVGWIYLPAGARLLCPLLLGLPGAVGVLVGSWCECFFHLYPDDPLRSFAGGISSALAPYLVYVFALRVLGMQASLSNLTSRRLLLLVPLFGVASPLMHHLWFWLHGDQVDLAQGFAVMAAGDMLGALVVLYALKGMLGLLPTPAPRRNDLS</sequence>
<accession>A0ABT2BZ17</accession>
<feature type="transmembrane region" description="Helical" evidence="1">
    <location>
        <begin position="166"/>
        <end position="184"/>
    </location>
</feature>
<dbReference type="EMBL" id="JANUHC010000004">
    <property type="protein sequence ID" value="MCS0630387.1"/>
    <property type="molecule type" value="Genomic_DNA"/>
</dbReference>
<proteinExistence type="predicted"/>
<feature type="transmembrane region" description="Helical" evidence="1">
    <location>
        <begin position="19"/>
        <end position="36"/>
    </location>
</feature>
<evidence type="ECO:0000313" key="2">
    <source>
        <dbReference type="EMBL" id="MCS0630387.1"/>
    </source>
</evidence>
<organism evidence="2 3">
    <name type="scientific">Telluria mixta</name>
    <dbReference type="NCBI Taxonomy" id="34071"/>
    <lineage>
        <taxon>Bacteria</taxon>
        <taxon>Pseudomonadati</taxon>
        <taxon>Pseudomonadota</taxon>
        <taxon>Betaproteobacteria</taxon>
        <taxon>Burkholderiales</taxon>
        <taxon>Oxalobacteraceae</taxon>
        <taxon>Telluria group</taxon>
        <taxon>Telluria</taxon>
    </lineage>
</organism>
<evidence type="ECO:0008006" key="4">
    <source>
        <dbReference type="Google" id="ProtNLM"/>
    </source>
</evidence>
<dbReference type="RefSeq" id="WP_259449496.1">
    <property type="nucleotide sequence ID" value="NZ_CP119520.1"/>
</dbReference>
<keyword evidence="3" id="KW-1185">Reference proteome</keyword>
<gene>
    <name evidence="2" type="ORF">NX786_13675</name>
</gene>
<keyword evidence="1" id="KW-1133">Transmembrane helix</keyword>
<keyword evidence="1" id="KW-0812">Transmembrane</keyword>
<feature type="transmembrane region" description="Helical" evidence="1">
    <location>
        <begin position="56"/>
        <end position="79"/>
    </location>
</feature>
<feature type="transmembrane region" description="Helical" evidence="1">
    <location>
        <begin position="99"/>
        <end position="121"/>
    </location>
</feature>
<evidence type="ECO:0000313" key="3">
    <source>
        <dbReference type="Proteomes" id="UP001165263"/>
    </source>
</evidence>
<name>A0ABT2BZ17_9BURK</name>
<keyword evidence="1" id="KW-0472">Membrane</keyword>
<dbReference type="Proteomes" id="UP001165263">
    <property type="component" value="Unassembled WGS sequence"/>
</dbReference>